<feature type="transmembrane region" description="Helical" evidence="1">
    <location>
        <begin position="64"/>
        <end position="82"/>
    </location>
</feature>
<dbReference type="OrthoDB" id="5174623at2"/>
<keyword evidence="1" id="KW-0812">Transmembrane</keyword>
<protein>
    <submittedName>
        <fullName evidence="2">Uncharacterized protein</fullName>
    </submittedName>
</protein>
<evidence type="ECO:0000256" key="1">
    <source>
        <dbReference type="SAM" id="Phobius"/>
    </source>
</evidence>
<feature type="transmembrane region" description="Helical" evidence="1">
    <location>
        <begin position="198"/>
        <end position="223"/>
    </location>
</feature>
<evidence type="ECO:0000313" key="3">
    <source>
        <dbReference type="Proteomes" id="UP000294558"/>
    </source>
</evidence>
<comment type="caution">
    <text evidence="2">The sequence shown here is derived from an EMBL/GenBank/DDBJ whole genome shotgun (WGS) entry which is preliminary data.</text>
</comment>
<gene>
    <name evidence="2" type="ORF">BDK89_1682</name>
</gene>
<sequence>MIQLDAATVLLQWAVGGMAFCWFTTRRRVIGVGYGWLLRGTYLALAALSLVIALRYGTVPLREVSTVGVMIAIVVAIVVSVQRRDVGVSGQRAEHDRRTERVAAMTGIERAGRTDDDPDTEVGAEFPPILDLIPALIGIVGLLAAAVDAAPDGGSDIALSILRTLAGAAFLGCVTDAMLLGHWYLVQPGLPRKLLNEIVTALGWIWPIEVISLLLPVGMISVFTGEVDDGWNGTLGWFWAASAVTTIVLVFVTKAALKERQYSAVMAATGLLYLAILTAFGTDLVARAVLDAG</sequence>
<feature type="transmembrane region" description="Helical" evidence="1">
    <location>
        <begin position="36"/>
        <end position="58"/>
    </location>
</feature>
<keyword evidence="1" id="KW-0472">Membrane</keyword>
<reference evidence="2 3" key="1">
    <citation type="submission" date="2019-03" db="EMBL/GenBank/DDBJ databases">
        <title>Sequencing the genomes of 1000 actinobacteria strains.</title>
        <authorList>
            <person name="Klenk H.-P."/>
        </authorList>
    </citation>
    <scope>NUCLEOTIDE SEQUENCE [LARGE SCALE GENOMIC DNA]</scope>
    <source>
        <strain evidence="2 3">DSM 18936</strain>
    </source>
</reference>
<dbReference type="Proteomes" id="UP000294558">
    <property type="component" value="Unassembled WGS sequence"/>
</dbReference>
<keyword evidence="1" id="KW-1133">Transmembrane helix</keyword>
<feature type="transmembrane region" description="Helical" evidence="1">
    <location>
        <begin position="235"/>
        <end position="252"/>
    </location>
</feature>
<feature type="transmembrane region" description="Helical" evidence="1">
    <location>
        <begin position="6"/>
        <end position="24"/>
    </location>
</feature>
<name>A0A4R7HZ70_9ACTN</name>
<feature type="transmembrane region" description="Helical" evidence="1">
    <location>
        <begin position="129"/>
        <end position="147"/>
    </location>
</feature>
<evidence type="ECO:0000313" key="2">
    <source>
        <dbReference type="EMBL" id="TDT16100.1"/>
    </source>
</evidence>
<dbReference type="EMBL" id="SOAU01000001">
    <property type="protein sequence ID" value="TDT16100.1"/>
    <property type="molecule type" value="Genomic_DNA"/>
</dbReference>
<keyword evidence="3" id="KW-1185">Reference proteome</keyword>
<accession>A0A4R7HZ70</accession>
<proteinExistence type="predicted"/>
<organism evidence="2 3">
    <name type="scientific">Ilumatobacter fluminis</name>
    <dbReference type="NCBI Taxonomy" id="467091"/>
    <lineage>
        <taxon>Bacteria</taxon>
        <taxon>Bacillati</taxon>
        <taxon>Actinomycetota</taxon>
        <taxon>Acidimicrobiia</taxon>
        <taxon>Acidimicrobiales</taxon>
        <taxon>Ilumatobacteraceae</taxon>
        <taxon>Ilumatobacter</taxon>
    </lineage>
</organism>
<feature type="transmembrane region" description="Helical" evidence="1">
    <location>
        <begin position="264"/>
        <end position="290"/>
    </location>
</feature>
<dbReference type="RefSeq" id="WP_133868499.1">
    <property type="nucleotide sequence ID" value="NZ_JAVJPS010000040.1"/>
</dbReference>
<feature type="transmembrane region" description="Helical" evidence="1">
    <location>
        <begin position="167"/>
        <end position="186"/>
    </location>
</feature>
<dbReference type="AlphaFoldDB" id="A0A4R7HZ70"/>